<sequence length="237" mass="26543">MALRLLRFPAACPLVQQQQVGGIDRFCGRPMRNLGFLVCKTQQNRRWAAQKIRAENSGTGERDALVAEFIQYVESTQQAWPLEGRLPTHLMPPSTVVRVLMDALMRNDWPEDDSGIRTAFAFAMPPAANEMLVSDVGQANRLARAWYATEKYLNLNEFADVVRDVTYLPMLDFISWEMASPVTFCGPSDRKAVQAVKTVSQSGVTRTFTVCLEKVINGVYKGCWMVVGVRVGDYANV</sequence>
<name>A0ABD1Z3N5_9MARC</name>
<dbReference type="PANTHER" id="PTHR35716:SF4">
    <property type="entry name" value="ARGININE DECARBOXYLASE"/>
    <property type="match status" value="1"/>
</dbReference>
<evidence type="ECO:0000313" key="2">
    <source>
        <dbReference type="Proteomes" id="UP001605036"/>
    </source>
</evidence>
<reference evidence="1 2" key="1">
    <citation type="submission" date="2024-09" db="EMBL/GenBank/DDBJ databases">
        <title>Chromosome-scale assembly of Riccia fluitans.</title>
        <authorList>
            <person name="Paukszto L."/>
            <person name="Sawicki J."/>
            <person name="Karawczyk K."/>
            <person name="Piernik-Szablinska J."/>
            <person name="Szczecinska M."/>
            <person name="Mazdziarz M."/>
        </authorList>
    </citation>
    <scope>NUCLEOTIDE SEQUENCE [LARGE SCALE GENOMIC DNA]</scope>
    <source>
        <strain evidence="1">Rf_01</strain>
        <tissue evidence="1">Aerial parts of the thallus</tissue>
    </source>
</reference>
<keyword evidence="2" id="KW-1185">Reference proteome</keyword>
<gene>
    <name evidence="1" type="ORF">R1flu_009968</name>
</gene>
<proteinExistence type="predicted"/>
<comment type="caution">
    <text evidence="1">The sequence shown here is derived from an EMBL/GenBank/DDBJ whole genome shotgun (WGS) entry which is preliminary data.</text>
</comment>
<protein>
    <submittedName>
        <fullName evidence="1">Uncharacterized protein</fullName>
    </submittedName>
</protein>
<dbReference type="EMBL" id="JBHFFA010000002">
    <property type="protein sequence ID" value="KAL2642381.1"/>
    <property type="molecule type" value="Genomic_DNA"/>
</dbReference>
<evidence type="ECO:0000313" key="1">
    <source>
        <dbReference type="EMBL" id="KAL2642381.1"/>
    </source>
</evidence>
<organism evidence="1 2">
    <name type="scientific">Riccia fluitans</name>
    <dbReference type="NCBI Taxonomy" id="41844"/>
    <lineage>
        <taxon>Eukaryota</taxon>
        <taxon>Viridiplantae</taxon>
        <taxon>Streptophyta</taxon>
        <taxon>Embryophyta</taxon>
        <taxon>Marchantiophyta</taxon>
        <taxon>Marchantiopsida</taxon>
        <taxon>Marchantiidae</taxon>
        <taxon>Marchantiales</taxon>
        <taxon>Ricciaceae</taxon>
        <taxon>Riccia</taxon>
    </lineage>
</organism>
<dbReference type="Proteomes" id="UP001605036">
    <property type="component" value="Unassembled WGS sequence"/>
</dbReference>
<dbReference type="PANTHER" id="PTHR35716">
    <property type="entry name" value="OS05G0574700 PROTEIN-RELATED"/>
    <property type="match status" value="1"/>
</dbReference>
<accession>A0ABD1Z3N5</accession>
<dbReference type="AlphaFoldDB" id="A0ABD1Z3N5"/>